<reference evidence="2" key="1">
    <citation type="submission" date="2022-10" db="EMBL/GenBank/DDBJ databases">
        <title>The complete genomes of actinobacterial strains from the NBC collection.</title>
        <authorList>
            <person name="Joergensen T.S."/>
            <person name="Alvarez Arevalo M."/>
            <person name="Sterndorff E.B."/>
            <person name="Faurdal D."/>
            <person name="Vuksanovic O."/>
            <person name="Mourched A.-S."/>
            <person name="Charusanti P."/>
            <person name="Shaw S."/>
            <person name="Blin K."/>
            <person name="Weber T."/>
        </authorList>
    </citation>
    <scope>NUCLEOTIDE SEQUENCE</scope>
    <source>
        <strain evidence="2">NBC_00248</strain>
    </source>
</reference>
<gene>
    <name evidence="2" type="ORF">OG517_10735</name>
</gene>
<sequence length="45" mass="4770">MRPNLGEALDFLPGQHSDLASGGRHRPAAGPGAYELVNDETAKPR</sequence>
<protein>
    <submittedName>
        <fullName evidence="2">Uncharacterized protein</fullName>
    </submittedName>
</protein>
<keyword evidence="3" id="KW-1185">Reference proteome</keyword>
<organism evidence="2 3">
    <name type="scientific">Streptomyces virginiae</name>
    <name type="common">Streptomyces cinnamonensis</name>
    <dbReference type="NCBI Taxonomy" id="1961"/>
    <lineage>
        <taxon>Bacteria</taxon>
        <taxon>Bacillati</taxon>
        <taxon>Actinomycetota</taxon>
        <taxon>Actinomycetes</taxon>
        <taxon>Kitasatosporales</taxon>
        <taxon>Streptomycetaceae</taxon>
        <taxon>Streptomyces</taxon>
    </lineage>
</organism>
<accession>A0ABZ1TBZ3</accession>
<evidence type="ECO:0000256" key="1">
    <source>
        <dbReference type="SAM" id="MobiDB-lite"/>
    </source>
</evidence>
<dbReference type="Proteomes" id="UP001432039">
    <property type="component" value="Chromosome"/>
</dbReference>
<proteinExistence type="predicted"/>
<name>A0ABZ1TBZ3_STRVG</name>
<evidence type="ECO:0000313" key="3">
    <source>
        <dbReference type="Proteomes" id="UP001432039"/>
    </source>
</evidence>
<feature type="region of interest" description="Disordered" evidence="1">
    <location>
        <begin position="1"/>
        <end position="45"/>
    </location>
</feature>
<dbReference type="EMBL" id="CP108090">
    <property type="protein sequence ID" value="WUQ11874.1"/>
    <property type="molecule type" value="Genomic_DNA"/>
</dbReference>
<evidence type="ECO:0000313" key="2">
    <source>
        <dbReference type="EMBL" id="WUQ11874.1"/>
    </source>
</evidence>
<dbReference type="RefSeq" id="WP_328961300.1">
    <property type="nucleotide sequence ID" value="NZ_CP108090.1"/>
</dbReference>